<feature type="signal peptide" evidence="2">
    <location>
        <begin position="1"/>
        <end position="22"/>
    </location>
</feature>
<proteinExistence type="predicted"/>
<dbReference type="Proteomes" id="UP000095751">
    <property type="component" value="Unassembled WGS sequence"/>
</dbReference>
<dbReference type="AlphaFoldDB" id="A0A1E7FJU4"/>
<dbReference type="InParanoid" id="A0A1E7FJU4"/>
<feature type="chain" id="PRO_5009193178" evidence="2">
    <location>
        <begin position="23"/>
        <end position="255"/>
    </location>
</feature>
<evidence type="ECO:0000256" key="1">
    <source>
        <dbReference type="SAM" id="MobiDB-lite"/>
    </source>
</evidence>
<reference evidence="3 4" key="1">
    <citation type="submission" date="2016-09" db="EMBL/GenBank/DDBJ databases">
        <title>Extensive genetic diversity and differential bi-allelic expression allows diatom success in the polar Southern Ocean.</title>
        <authorList>
            <consortium name="DOE Joint Genome Institute"/>
            <person name="Mock T."/>
            <person name="Otillar R.P."/>
            <person name="Strauss J."/>
            <person name="Dupont C."/>
            <person name="Frickenhaus S."/>
            <person name="Maumus F."/>
            <person name="Mcmullan M."/>
            <person name="Sanges R."/>
            <person name="Schmutz J."/>
            <person name="Toseland A."/>
            <person name="Valas R."/>
            <person name="Veluchamy A."/>
            <person name="Ward B.J."/>
            <person name="Allen A."/>
            <person name="Barry K."/>
            <person name="Falciatore A."/>
            <person name="Ferrante M."/>
            <person name="Fortunato A.E."/>
            <person name="Gloeckner G."/>
            <person name="Gruber A."/>
            <person name="Hipkin R."/>
            <person name="Janech M."/>
            <person name="Kroth P."/>
            <person name="Leese F."/>
            <person name="Lindquist E."/>
            <person name="Lyon B.R."/>
            <person name="Martin J."/>
            <person name="Mayer C."/>
            <person name="Parker M."/>
            <person name="Quesneville H."/>
            <person name="Raymond J."/>
            <person name="Uhlig C."/>
            <person name="Valentin K.U."/>
            <person name="Worden A.Z."/>
            <person name="Armbrust E.V."/>
            <person name="Bowler C."/>
            <person name="Green B."/>
            <person name="Moulton V."/>
            <person name="Van Oosterhout C."/>
            <person name="Grigoriev I."/>
        </authorList>
    </citation>
    <scope>NUCLEOTIDE SEQUENCE [LARGE SCALE GENOMIC DNA]</scope>
    <source>
        <strain evidence="3 4">CCMP1102</strain>
    </source>
</reference>
<organism evidence="3 4">
    <name type="scientific">Fragilariopsis cylindrus CCMP1102</name>
    <dbReference type="NCBI Taxonomy" id="635003"/>
    <lineage>
        <taxon>Eukaryota</taxon>
        <taxon>Sar</taxon>
        <taxon>Stramenopiles</taxon>
        <taxon>Ochrophyta</taxon>
        <taxon>Bacillariophyta</taxon>
        <taxon>Bacillariophyceae</taxon>
        <taxon>Bacillariophycidae</taxon>
        <taxon>Bacillariales</taxon>
        <taxon>Bacillariaceae</taxon>
        <taxon>Fragilariopsis</taxon>
    </lineage>
</organism>
<accession>A0A1E7FJU4</accession>
<protein>
    <submittedName>
        <fullName evidence="3">Uncharacterized protein</fullName>
    </submittedName>
</protein>
<feature type="region of interest" description="Disordered" evidence="1">
    <location>
        <begin position="35"/>
        <end position="70"/>
    </location>
</feature>
<gene>
    <name evidence="3" type="ORF">FRACYDRAFT_236583</name>
</gene>
<name>A0A1E7FJU4_9STRA</name>
<evidence type="ECO:0000256" key="2">
    <source>
        <dbReference type="SAM" id="SignalP"/>
    </source>
</evidence>
<dbReference type="KEGG" id="fcy:FRACYDRAFT_236583"/>
<keyword evidence="2" id="KW-0732">Signal</keyword>
<evidence type="ECO:0000313" key="3">
    <source>
        <dbReference type="EMBL" id="OEU18305.1"/>
    </source>
</evidence>
<keyword evidence="4" id="KW-1185">Reference proteome</keyword>
<evidence type="ECO:0000313" key="4">
    <source>
        <dbReference type="Proteomes" id="UP000095751"/>
    </source>
</evidence>
<sequence length="255" mass="27031">MKYSIATILTVIAVVAVPSVDAVVGDITGGNEISSVSSSEPLHVSRNAATSRNGGTGRHKKKGKSDKSPKAKNFIGDCSVLSGAEFEITTGWEVDSELLYTYPCSGGYAPNFAANDQLLKDVRGAINNSGRSLGIDADCANLCDVDNGSYELVGGDAITGRVSVADVYPRKIANIFCDEEFGVLNNDNPVRDDAFNTGPNNDLNACRCDPDDELGGGKYISGCYECEGSLKFKVKSCLNSSGFKKSEKDKKLGWV</sequence>
<dbReference type="EMBL" id="KV784356">
    <property type="protein sequence ID" value="OEU18305.1"/>
    <property type="molecule type" value="Genomic_DNA"/>
</dbReference>